<name>A0A0R2RY96_9GAMM</name>
<evidence type="ECO:0000313" key="3">
    <source>
        <dbReference type="EMBL" id="KRO67489.1"/>
    </source>
</evidence>
<protein>
    <recommendedName>
        <fullName evidence="5">DUF5666 domain-containing protein</fullName>
    </recommendedName>
</protein>
<feature type="region of interest" description="Disordered" evidence="1">
    <location>
        <begin position="110"/>
        <end position="140"/>
    </location>
</feature>
<dbReference type="Proteomes" id="UP000051934">
    <property type="component" value="Unassembled WGS sequence"/>
</dbReference>
<evidence type="ECO:0000313" key="4">
    <source>
        <dbReference type="Proteomes" id="UP000051934"/>
    </source>
</evidence>
<accession>A0A0R2RY96</accession>
<keyword evidence="2" id="KW-0732">Signal</keyword>
<dbReference type="Pfam" id="PF19649">
    <property type="entry name" value="DUF6152"/>
    <property type="match status" value="1"/>
</dbReference>
<evidence type="ECO:0000256" key="2">
    <source>
        <dbReference type="SAM" id="SignalP"/>
    </source>
</evidence>
<feature type="chain" id="PRO_5006586900" description="DUF5666 domain-containing protein" evidence="2">
    <location>
        <begin position="23"/>
        <end position="140"/>
    </location>
</feature>
<evidence type="ECO:0000256" key="1">
    <source>
        <dbReference type="SAM" id="MobiDB-lite"/>
    </source>
</evidence>
<reference evidence="3 4" key="1">
    <citation type="submission" date="2015-10" db="EMBL/GenBank/DDBJ databases">
        <title>Metagenome-Assembled Genomes uncover a global brackish microbiome.</title>
        <authorList>
            <person name="Hugerth L.W."/>
            <person name="Larsson J."/>
            <person name="Alneberg J."/>
            <person name="Lindh M.V."/>
            <person name="Legrand C."/>
            <person name="Pinhassi J."/>
            <person name="Andersson A.F."/>
        </authorList>
    </citation>
    <scope>NUCLEOTIDE SEQUENCE [LARGE SCALE GENOMIC DNA]</scope>
    <source>
        <strain evidence="3">BACL4 MAG-120507-bin80</strain>
    </source>
</reference>
<dbReference type="InterPro" id="IPR046150">
    <property type="entry name" value="DUF6152"/>
</dbReference>
<sequence length="140" mass="15089">MTRHRTLLTSLFLASFSFIGLALPLTAHHASGPFYDSDKPIEIEGVVTRFVFRNPHAALFLDVTDESGATAEWQVELGAPVMLRRVGWTPDLLPVGMVVRVAGPSARAEGAKGLLGRKLTRADGSPVLEGGRTQDPTPTR</sequence>
<feature type="signal peptide" evidence="2">
    <location>
        <begin position="1"/>
        <end position="22"/>
    </location>
</feature>
<evidence type="ECO:0008006" key="5">
    <source>
        <dbReference type="Google" id="ProtNLM"/>
    </source>
</evidence>
<proteinExistence type="predicted"/>
<dbReference type="AlphaFoldDB" id="A0A0R2RY96"/>
<comment type="caution">
    <text evidence="3">The sequence shown here is derived from an EMBL/GenBank/DDBJ whole genome shotgun (WGS) entry which is preliminary data.</text>
</comment>
<gene>
    <name evidence="3" type="ORF">ABR69_08745</name>
</gene>
<dbReference type="EMBL" id="LIBB01000596">
    <property type="protein sequence ID" value="KRO67489.1"/>
    <property type="molecule type" value="Genomic_DNA"/>
</dbReference>
<organism evidence="3 4">
    <name type="scientific">OM182 bacterium BACL3 MAG-120507-bin80</name>
    <dbReference type="NCBI Taxonomy" id="1655577"/>
    <lineage>
        <taxon>Bacteria</taxon>
        <taxon>Pseudomonadati</taxon>
        <taxon>Pseudomonadota</taxon>
        <taxon>Gammaproteobacteria</taxon>
        <taxon>OMG group</taxon>
        <taxon>OM182 clade</taxon>
    </lineage>
</organism>